<evidence type="ECO:0000313" key="7">
    <source>
        <dbReference type="Proteomes" id="UP000038040"/>
    </source>
</evidence>
<evidence type="ECO:0000313" key="8">
    <source>
        <dbReference type="Proteomes" id="UP000274756"/>
    </source>
</evidence>
<dbReference type="STRING" id="318479.A0A0N4U5S4"/>
<dbReference type="PROSITE" id="PS50157">
    <property type="entry name" value="ZINC_FINGER_C2H2_2"/>
    <property type="match status" value="5"/>
</dbReference>
<evidence type="ECO:0000256" key="4">
    <source>
        <dbReference type="PROSITE-ProRule" id="PRU00042"/>
    </source>
</evidence>
<dbReference type="FunFam" id="3.30.160.60:FF:000446">
    <property type="entry name" value="Zinc finger protein"/>
    <property type="match status" value="1"/>
</dbReference>
<dbReference type="GO" id="GO:0000122">
    <property type="term" value="P:negative regulation of transcription by RNA polymerase II"/>
    <property type="evidence" value="ECO:0007669"/>
    <property type="project" value="UniProtKB-ARBA"/>
</dbReference>
<dbReference type="InterPro" id="IPR036236">
    <property type="entry name" value="Znf_C2H2_sf"/>
</dbReference>
<dbReference type="FunFam" id="3.30.160.60:FF:002343">
    <property type="entry name" value="Zinc finger protein 33A"/>
    <property type="match status" value="1"/>
</dbReference>
<keyword evidence="3" id="KW-0862">Zinc</keyword>
<dbReference type="OrthoDB" id="40579at2759"/>
<evidence type="ECO:0000256" key="2">
    <source>
        <dbReference type="ARBA" id="ARBA00022771"/>
    </source>
</evidence>
<dbReference type="PANTHER" id="PTHR23235">
    <property type="entry name" value="KRUEPPEL-LIKE TRANSCRIPTION FACTOR"/>
    <property type="match status" value="1"/>
</dbReference>
<protein>
    <submittedName>
        <fullName evidence="9">Zinc finger protein</fullName>
    </submittedName>
</protein>
<feature type="domain" description="C2H2-type" evidence="5">
    <location>
        <begin position="26"/>
        <end position="53"/>
    </location>
</feature>
<dbReference type="SUPFAM" id="SSF57667">
    <property type="entry name" value="beta-beta-alpha zinc fingers"/>
    <property type="match status" value="3"/>
</dbReference>
<reference evidence="6 8" key="2">
    <citation type="submission" date="2018-11" db="EMBL/GenBank/DDBJ databases">
        <authorList>
            <consortium name="Pathogen Informatics"/>
        </authorList>
    </citation>
    <scope>NUCLEOTIDE SEQUENCE [LARGE SCALE GENOMIC DNA]</scope>
</reference>
<dbReference type="GO" id="GO:0008270">
    <property type="term" value="F:zinc ion binding"/>
    <property type="evidence" value="ECO:0007669"/>
    <property type="project" value="UniProtKB-KW"/>
</dbReference>
<dbReference type="AlphaFoldDB" id="A0A0N4U5S4"/>
<feature type="domain" description="C2H2-type" evidence="5">
    <location>
        <begin position="198"/>
        <end position="225"/>
    </location>
</feature>
<dbReference type="Proteomes" id="UP000274756">
    <property type="component" value="Unassembled WGS sequence"/>
</dbReference>
<evidence type="ECO:0000256" key="1">
    <source>
        <dbReference type="ARBA" id="ARBA00022723"/>
    </source>
</evidence>
<evidence type="ECO:0000256" key="3">
    <source>
        <dbReference type="ARBA" id="ARBA00022833"/>
    </source>
</evidence>
<evidence type="ECO:0000313" key="6">
    <source>
        <dbReference type="EMBL" id="VDN56606.1"/>
    </source>
</evidence>
<evidence type="ECO:0000313" key="9">
    <source>
        <dbReference type="WBParaSite" id="DME_0000221901-mRNA-1"/>
    </source>
</evidence>
<dbReference type="PROSITE" id="PS00028">
    <property type="entry name" value="ZINC_FINGER_C2H2_1"/>
    <property type="match status" value="5"/>
</dbReference>
<feature type="domain" description="C2H2-type" evidence="5">
    <location>
        <begin position="255"/>
        <end position="284"/>
    </location>
</feature>
<name>A0A0N4U5S4_DRAME</name>
<sequence>QRICPTESSEHWNAEIGPTKRKKEIVQCEYCLTVLKHPSKIDAHMRTHTGEKPFQCHICHRKFTQRTPLRMHVRRHNNELPFECSWGCGKRFVSNAVKNAHELTNCRTFPRRSIDIYKTKIIFFLPSKSIYISGHYIHLKSLDSITPGFNWSSSLSMPSIKEYRKYKEVNREVKKYRGQFLGMPLSERKSRGKGSVTIECHLCGLILKYPSKIKAHMRTHSGERPFLCDHCGMQCSTRNSLRVHIRRAHTDERPYECTWECGKNFVTIAARNEHERIVHSGIKRY</sequence>
<dbReference type="GO" id="GO:0000978">
    <property type="term" value="F:RNA polymerase II cis-regulatory region sequence-specific DNA binding"/>
    <property type="evidence" value="ECO:0007669"/>
    <property type="project" value="TreeGrafter"/>
</dbReference>
<reference evidence="9" key="1">
    <citation type="submission" date="2017-02" db="UniProtKB">
        <authorList>
            <consortium name="WormBaseParasite"/>
        </authorList>
    </citation>
    <scope>IDENTIFICATION</scope>
</reference>
<dbReference type="PANTHER" id="PTHR23235:SF120">
    <property type="entry name" value="KRUPPEL-LIKE FACTOR 15"/>
    <property type="match status" value="1"/>
</dbReference>
<keyword evidence="2 4" id="KW-0863">Zinc-finger</keyword>
<evidence type="ECO:0000259" key="5">
    <source>
        <dbReference type="PROSITE" id="PS50157"/>
    </source>
</evidence>
<dbReference type="Gene3D" id="3.30.160.60">
    <property type="entry name" value="Classic Zinc Finger"/>
    <property type="match status" value="5"/>
</dbReference>
<dbReference type="EMBL" id="UYYG01001156">
    <property type="protein sequence ID" value="VDN56606.1"/>
    <property type="molecule type" value="Genomic_DNA"/>
</dbReference>
<feature type="domain" description="C2H2-type" evidence="5">
    <location>
        <begin position="54"/>
        <end position="81"/>
    </location>
</feature>
<dbReference type="Proteomes" id="UP000038040">
    <property type="component" value="Unplaced"/>
</dbReference>
<organism evidence="7 9">
    <name type="scientific">Dracunculus medinensis</name>
    <name type="common">Guinea worm</name>
    <dbReference type="NCBI Taxonomy" id="318479"/>
    <lineage>
        <taxon>Eukaryota</taxon>
        <taxon>Metazoa</taxon>
        <taxon>Ecdysozoa</taxon>
        <taxon>Nematoda</taxon>
        <taxon>Chromadorea</taxon>
        <taxon>Rhabditida</taxon>
        <taxon>Spirurina</taxon>
        <taxon>Dracunculoidea</taxon>
        <taxon>Dracunculidae</taxon>
        <taxon>Dracunculus</taxon>
    </lineage>
</organism>
<keyword evidence="8" id="KW-1185">Reference proteome</keyword>
<dbReference type="Pfam" id="PF00096">
    <property type="entry name" value="zf-C2H2"/>
    <property type="match status" value="3"/>
</dbReference>
<dbReference type="InterPro" id="IPR013087">
    <property type="entry name" value="Znf_C2H2_type"/>
</dbReference>
<feature type="domain" description="C2H2-type" evidence="5">
    <location>
        <begin position="226"/>
        <end position="254"/>
    </location>
</feature>
<gene>
    <name evidence="6" type="ORF">DME_LOCUS6579</name>
</gene>
<accession>A0A0N4U5S4</accession>
<dbReference type="GO" id="GO:0000981">
    <property type="term" value="F:DNA-binding transcription factor activity, RNA polymerase II-specific"/>
    <property type="evidence" value="ECO:0007669"/>
    <property type="project" value="TreeGrafter"/>
</dbReference>
<dbReference type="SMART" id="SM00355">
    <property type="entry name" value="ZnF_C2H2"/>
    <property type="match status" value="6"/>
</dbReference>
<keyword evidence="1" id="KW-0479">Metal-binding</keyword>
<proteinExistence type="predicted"/>
<dbReference type="GO" id="GO:0005634">
    <property type="term" value="C:nucleus"/>
    <property type="evidence" value="ECO:0007669"/>
    <property type="project" value="UniProtKB-ARBA"/>
</dbReference>
<dbReference type="WBParaSite" id="DME_0000221901-mRNA-1">
    <property type="protein sequence ID" value="DME_0000221901-mRNA-1"/>
    <property type="gene ID" value="DME_0000221901"/>
</dbReference>